<dbReference type="InterPro" id="IPR023393">
    <property type="entry name" value="START-like_dom_sf"/>
</dbReference>
<dbReference type="Proteomes" id="UP000460718">
    <property type="component" value="Unassembled WGS sequence"/>
</dbReference>
<dbReference type="PANTHER" id="PTHR13510:SF44">
    <property type="entry name" value="RABENOSYN-5"/>
    <property type="match status" value="1"/>
</dbReference>
<name>A0A6A3M456_9STRA</name>
<evidence type="ECO:0008006" key="3">
    <source>
        <dbReference type="Google" id="ProtNLM"/>
    </source>
</evidence>
<evidence type="ECO:0000313" key="2">
    <source>
        <dbReference type="Proteomes" id="UP000460718"/>
    </source>
</evidence>
<dbReference type="PANTHER" id="PTHR13510">
    <property type="entry name" value="FYVE-FINGER-CONTAINING RAB5 EFFECTOR PROTEIN RABENOSYN-5-RELATED"/>
    <property type="match status" value="1"/>
</dbReference>
<dbReference type="Gene3D" id="3.30.530.20">
    <property type="match status" value="1"/>
</dbReference>
<reference evidence="1 2" key="1">
    <citation type="submission" date="2018-09" db="EMBL/GenBank/DDBJ databases">
        <title>Genomic investigation of the strawberry pathogen Phytophthora fragariae indicates pathogenicity is determined by transcriptional variation in three key races.</title>
        <authorList>
            <person name="Adams T.M."/>
            <person name="Armitage A.D."/>
            <person name="Sobczyk M.K."/>
            <person name="Bates H.J."/>
            <person name="Dunwell J.M."/>
            <person name="Nellist C.F."/>
            <person name="Harrison R.J."/>
        </authorList>
    </citation>
    <scope>NUCLEOTIDE SEQUENCE [LARGE SCALE GENOMIC DNA]</scope>
    <source>
        <strain evidence="1 2">SCRP245</strain>
    </source>
</reference>
<dbReference type="SUPFAM" id="SSF57903">
    <property type="entry name" value="FYVE/PHD zinc finger"/>
    <property type="match status" value="1"/>
</dbReference>
<sequence>MADSDAASRTFMGSTTRPPVVFTDDDAREYRSVADESFCETRALYEDFLYERKQSVDSRRWKHVRTKGAMKVYCQRSGVDSSFNSSVTSVSSTLSPDPLELDDDAMLIGPASSLSVATKIPVVVCTGTVQGTLDDVMYGIFVHDTASLWRRSIYGKDGVDDCVMLATLQSPTEADPFDFLGVAWILYAAPGLGAIVKQRDYVVLVRSGFATTSRGERIGYCIAQSVSHSGLPALKSLDVVRASMSFCVIFRQQSDRIVEAFAHAVVDPGGTILTFFVLQEIASSILGMGAPMECAQGKKLRWYVHKTIAEKEPSNIFDKAKSPPYSSSSATTEQAATARTIETEDRRTCAYCRKTIGKLFSTQSVQCTVCHECVCKRCSVNKELVVRSSHSKSGMAAHSYNFCLGCFLAARNLSTEEIQREEVVYKRFGSP</sequence>
<accession>A0A6A3M456</accession>
<dbReference type="InterPro" id="IPR052727">
    <property type="entry name" value="Rab4/Rab5_effector"/>
</dbReference>
<proteinExistence type="predicted"/>
<protein>
    <recommendedName>
        <fullName evidence="3">FYVE-type domain-containing protein</fullName>
    </recommendedName>
</protein>
<comment type="caution">
    <text evidence="1">The sequence shown here is derived from an EMBL/GenBank/DDBJ whole genome shotgun (WGS) entry which is preliminary data.</text>
</comment>
<dbReference type="InterPro" id="IPR011011">
    <property type="entry name" value="Znf_FYVE_PHD"/>
</dbReference>
<dbReference type="AlphaFoldDB" id="A0A6A3M456"/>
<gene>
    <name evidence="1" type="ORF">PF011_g3133</name>
</gene>
<evidence type="ECO:0000313" key="1">
    <source>
        <dbReference type="EMBL" id="KAE9025227.1"/>
    </source>
</evidence>
<organism evidence="1 2">
    <name type="scientific">Phytophthora fragariae</name>
    <dbReference type="NCBI Taxonomy" id="53985"/>
    <lineage>
        <taxon>Eukaryota</taxon>
        <taxon>Sar</taxon>
        <taxon>Stramenopiles</taxon>
        <taxon>Oomycota</taxon>
        <taxon>Peronosporomycetes</taxon>
        <taxon>Peronosporales</taxon>
        <taxon>Peronosporaceae</taxon>
        <taxon>Phytophthora</taxon>
    </lineage>
</organism>
<dbReference type="Gene3D" id="3.30.40.10">
    <property type="entry name" value="Zinc/RING finger domain, C3HC4 (zinc finger)"/>
    <property type="match status" value="1"/>
</dbReference>
<dbReference type="InterPro" id="IPR013083">
    <property type="entry name" value="Znf_RING/FYVE/PHD"/>
</dbReference>
<dbReference type="EMBL" id="QXFW01000101">
    <property type="protein sequence ID" value="KAE9025227.1"/>
    <property type="molecule type" value="Genomic_DNA"/>
</dbReference>